<keyword evidence="2" id="KW-1185">Reference proteome</keyword>
<evidence type="ECO:0000313" key="2">
    <source>
        <dbReference type="Proteomes" id="UP001143910"/>
    </source>
</evidence>
<organism evidence="1 2">
    <name type="scientific">Zarea fungicola</name>
    <dbReference type="NCBI Taxonomy" id="93591"/>
    <lineage>
        <taxon>Eukaryota</taxon>
        <taxon>Fungi</taxon>
        <taxon>Dikarya</taxon>
        <taxon>Ascomycota</taxon>
        <taxon>Pezizomycotina</taxon>
        <taxon>Sordariomycetes</taxon>
        <taxon>Hypocreomycetidae</taxon>
        <taxon>Hypocreales</taxon>
        <taxon>Cordycipitaceae</taxon>
        <taxon>Zarea</taxon>
    </lineage>
</organism>
<accession>A0ACC1NKS6</accession>
<dbReference type="EMBL" id="JANJQO010000245">
    <property type="protein sequence ID" value="KAJ2979875.1"/>
    <property type="molecule type" value="Genomic_DNA"/>
</dbReference>
<protein>
    <submittedName>
        <fullName evidence="1">Uncharacterized protein</fullName>
    </submittedName>
</protein>
<name>A0ACC1NKS6_9HYPO</name>
<gene>
    <name evidence="1" type="ORF">NQ176_g2984</name>
</gene>
<proteinExistence type="predicted"/>
<evidence type="ECO:0000313" key="1">
    <source>
        <dbReference type="EMBL" id="KAJ2979875.1"/>
    </source>
</evidence>
<dbReference type="Proteomes" id="UP001143910">
    <property type="component" value="Unassembled WGS sequence"/>
</dbReference>
<comment type="caution">
    <text evidence="1">The sequence shown here is derived from an EMBL/GenBank/DDBJ whole genome shotgun (WGS) entry which is preliminary data.</text>
</comment>
<sequence length="111" mass="11978">MAVTVTQTATETAQGRANALDNSYMPSLPKQGPNTVVKITASPEEKAAGRFNDANIKLLLSGMHRDGVVVLEDLVDPAHLDKINAFMVEDTNEELKAVEQGHGVFHRCAYG</sequence>
<reference evidence="1" key="1">
    <citation type="submission" date="2022-08" db="EMBL/GenBank/DDBJ databases">
        <title>Genome Sequence of Lecanicillium fungicola.</title>
        <authorList>
            <person name="Buettner E."/>
        </authorList>
    </citation>
    <scope>NUCLEOTIDE SEQUENCE</scope>
    <source>
        <strain evidence="1">Babe33</strain>
    </source>
</reference>